<gene>
    <name evidence="5" type="ORF">J2S19_000494</name>
</gene>
<protein>
    <submittedName>
        <fullName evidence="5">Raffinose/stachyose/melibiose transport system substrate-binding protein</fullName>
    </submittedName>
</protein>
<evidence type="ECO:0000256" key="3">
    <source>
        <dbReference type="ARBA" id="ARBA00022729"/>
    </source>
</evidence>
<reference evidence="5 6" key="1">
    <citation type="submission" date="2023-07" db="EMBL/GenBank/DDBJ databases">
        <title>Genomic Encyclopedia of Type Strains, Phase IV (KMG-IV): sequencing the most valuable type-strain genomes for metagenomic binning, comparative biology and taxonomic classification.</title>
        <authorList>
            <person name="Goeker M."/>
        </authorList>
    </citation>
    <scope>NUCLEOTIDE SEQUENCE [LARGE SCALE GENOMIC DNA]</scope>
    <source>
        <strain evidence="5 6">DSM 29005</strain>
    </source>
</reference>
<dbReference type="PROSITE" id="PS01037">
    <property type="entry name" value="SBP_BACTERIAL_1"/>
    <property type="match status" value="1"/>
</dbReference>
<feature type="chain" id="PRO_5047532564" evidence="4">
    <location>
        <begin position="19"/>
        <end position="435"/>
    </location>
</feature>
<keyword evidence="2" id="KW-0813">Transport</keyword>
<dbReference type="RefSeq" id="WP_307336639.1">
    <property type="nucleotide sequence ID" value="NZ_JAUSUD010000002.1"/>
</dbReference>
<dbReference type="InterPro" id="IPR006061">
    <property type="entry name" value="SBP_1_CS"/>
</dbReference>
<dbReference type="PROSITE" id="PS51257">
    <property type="entry name" value="PROKAR_LIPOPROTEIN"/>
    <property type="match status" value="1"/>
</dbReference>
<dbReference type="InterPro" id="IPR006059">
    <property type="entry name" value="SBP"/>
</dbReference>
<dbReference type="Pfam" id="PF01547">
    <property type="entry name" value="SBP_bac_1"/>
    <property type="match status" value="1"/>
</dbReference>
<dbReference type="Proteomes" id="UP001234495">
    <property type="component" value="Unassembled WGS sequence"/>
</dbReference>
<evidence type="ECO:0000313" key="5">
    <source>
        <dbReference type="EMBL" id="MDQ0229243.1"/>
    </source>
</evidence>
<organism evidence="5 6">
    <name type="scientific">Metabacillus malikii</name>
    <dbReference type="NCBI Taxonomy" id="1504265"/>
    <lineage>
        <taxon>Bacteria</taxon>
        <taxon>Bacillati</taxon>
        <taxon>Bacillota</taxon>
        <taxon>Bacilli</taxon>
        <taxon>Bacillales</taxon>
        <taxon>Bacillaceae</taxon>
        <taxon>Metabacillus</taxon>
    </lineage>
</organism>
<comment type="similarity">
    <text evidence="1">Belongs to the bacterial solute-binding protein 1 family.</text>
</comment>
<evidence type="ECO:0000256" key="4">
    <source>
        <dbReference type="SAM" id="SignalP"/>
    </source>
</evidence>
<dbReference type="Gene3D" id="3.40.190.10">
    <property type="entry name" value="Periplasmic binding protein-like II"/>
    <property type="match status" value="2"/>
</dbReference>
<name>A0ABT9ZAG4_9BACI</name>
<evidence type="ECO:0000313" key="6">
    <source>
        <dbReference type="Proteomes" id="UP001234495"/>
    </source>
</evidence>
<keyword evidence="6" id="KW-1185">Reference proteome</keyword>
<dbReference type="InterPro" id="IPR050490">
    <property type="entry name" value="Bact_solute-bd_prot1"/>
</dbReference>
<evidence type="ECO:0000256" key="1">
    <source>
        <dbReference type="ARBA" id="ARBA00008520"/>
    </source>
</evidence>
<accession>A0ABT9ZAG4</accession>
<sequence>MVKRLISLSLTLSLLFLAACGLNGGSSADKTTSDSKGEETASGKKQELEFWYIDTGEKEKVYLEAVERFKEKHPDVEVKTLQIPNDAYKQKFSVAMSGDEAPDVFHNWGGGWLKNFVEQDKVLDITADTDKEHFNELALDNSTFEDKVYGMPLSLSIDVIFYNKEIFEKYGLTPPKTYEEWLSVIDTLNENKVIPIALANQTKWPGAYYLMNFASRIAGPDLFESALNREGKGFDDEAYIQAGKYIQELVDKNAFNPGFNGVPYDEGQGRQLLYSGQAAMMDMTISFLNNVRQEAPEFEEKLDFFLFPTVPGGKGDQTHQGAGTGPVWSVAKNSEHPDLAVELIKELTSTETAQNYTDRTGTLTAVKDIEPADEFTKRFYEVVQQATHLQMPYDQTLPPELAELHKDTTQAIFGKEMTPEEAAKKMEEKAKEILK</sequence>
<proteinExistence type="inferred from homology"/>
<dbReference type="PANTHER" id="PTHR43649:SF14">
    <property type="entry name" value="BLR3389 PROTEIN"/>
    <property type="match status" value="1"/>
</dbReference>
<feature type="signal peptide" evidence="4">
    <location>
        <begin position="1"/>
        <end position="18"/>
    </location>
</feature>
<dbReference type="SUPFAM" id="SSF53850">
    <property type="entry name" value="Periplasmic binding protein-like II"/>
    <property type="match status" value="1"/>
</dbReference>
<dbReference type="PANTHER" id="PTHR43649">
    <property type="entry name" value="ARABINOSE-BINDING PROTEIN-RELATED"/>
    <property type="match status" value="1"/>
</dbReference>
<keyword evidence="3 4" id="KW-0732">Signal</keyword>
<comment type="caution">
    <text evidence="5">The sequence shown here is derived from an EMBL/GenBank/DDBJ whole genome shotgun (WGS) entry which is preliminary data.</text>
</comment>
<evidence type="ECO:0000256" key="2">
    <source>
        <dbReference type="ARBA" id="ARBA00022448"/>
    </source>
</evidence>
<dbReference type="EMBL" id="JAUSUD010000002">
    <property type="protein sequence ID" value="MDQ0229243.1"/>
    <property type="molecule type" value="Genomic_DNA"/>
</dbReference>